<accession>A0ABR0QE77</accession>
<gene>
    <name evidence="1" type="ORF">PVK06_013144</name>
</gene>
<protein>
    <submittedName>
        <fullName evidence="1">Uncharacterized protein</fullName>
    </submittedName>
</protein>
<comment type="caution">
    <text evidence="1">The sequence shown here is derived from an EMBL/GenBank/DDBJ whole genome shotgun (WGS) entry which is preliminary data.</text>
</comment>
<dbReference type="EMBL" id="JARKNE010000004">
    <property type="protein sequence ID" value="KAK5837334.1"/>
    <property type="molecule type" value="Genomic_DNA"/>
</dbReference>
<dbReference type="Proteomes" id="UP001358586">
    <property type="component" value="Chromosome 4"/>
</dbReference>
<name>A0ABR0QE77_GOSAR</name>
<sequence>MQDESCYLCGHITEDILHVLRNRSYAKEIWHQVIPPNHIRRFFAGNISNWLISNLQVNKANNLSDSDWTCFFGIILWHIWKNRNLYIFQGKAMNSKEVIRVLYCWAKHFTSIHNKALKINTWLI</sequence>
<keyword evidence="2" id="KW-1185">Reference proteome</keyword>
<evidence type="ECO:0000313" key="2">
    <source>
        <dbReference type="Proteomes" id="UP001358586"/>
    </source>
</evidence>
<reference evidence="1 2" key="1">
    <citation type="submission" date="2023-03" db="EMBL/GenBank/DDBJ databases">
        <title>WGS of Gossypium arboreum.</title>
        <authorList>
            <person name="Yu D."/>
        </authorList>
    </citation>
    <scope>NUCLEOTIDE SEQUENCE [LARGE SCALE GENOMIC DNA]</scope>
    <source>
        <tissue evidence="1">Leaf</tissue>
    </source>
</reference>
<proteinExistence type="predicted"/>
<evidence type="ECO:0000313" key="1">
    <source>
        <dbReference type="EMBL" id="KAK5837334.1"/>
    </source>
</evidence>
<organism evidence="1 2">
    <name type="scientific">Gossypium arboreum</name>
    <name type="common">Tree cotton</name>
    <name type="synonym">Gossypium nanking</name>
    <dbReference type="NCBI Taxonomy" id="29729"/>
    <lineage>
        <taxon>Eukaryota</taxon>
        <taxon>Viridiplantae</taxon>
        <taxon>Streptophyta</taxon>
        <taxon>Embryophyta</taxon>
        <taxon>Tracheophyta</taxon>
        <taxon>Spermatophyta</taxon>
        <taxon>Magnoliopsida</taxon>
        <taxon>eudicotyledons</taxon>
        <taxon>Gunneridae</taxon>
        <taxon>Pentapetalae</taxon>
        <taxon>rosids</taxon>
        <taxon>malvids</taxon>
        <taxon>Malvales</taxon>
        <taxon>Malvaceae</taxon>
        <taxon>Malvoideae</taxon>
        <taxon>Gossypium</taxon>
    </lineage>
</organism>